<evidence type="ECO:0000256" key="1">
    <source>
        <dbReference type="ARBA" id="ARBA00022603"/>
    </source>
</evidence>
<evidence type="ECO:0000256" key="3">
    <source>
        <dbReference type="ARBA" id="ARBA00022691"/>
    </source>
</evidence>
<keyword evidence="9" id="KW-1185">Reference proteome</keyword>
<dbReference type="InterPro" id="IPR040758">
    <property type="entry name" value="PrmC_N"/>
</dbReference>
<dbReference type="EMBL" id="NGJS01000012">
    <property type="protein sequence ID" value="RST98213.1"/>
    <property type="molecule type" value="Genomic_DNA"/>
</dbReference>
<dbReference type="HAMAP" id="MF_02126">
    <property type="entry name" value="RF_methyltr_PrmC"/>
    <property type="match status" value="1"/>
</dbReference>
<dbReference type="AlphaFoldDB" id="A0A429ZWN7"/>
<comment type="catalytic activity">
    <reaction evidence="4 5">
        <text>L-glutaminyl-[peptide chain release factor] + S-adenosyl-L-methionine = N(5)-methyl-L-glutaminyl-[peptide chain release factor] + S-adenosyl-L-homocysteine + H(+)</text>
        <dbReference type="Rhea" id="RHEA:42896"/>
        <dbReference type="Rhea" id="RHEA-COMP:10271"/>
        <dbReference type="Rhea" id="RHEA-COMP:10272"/>
        <dbReference type="ChEBI" id="CHEBI:15378"/>
        <dbReference type="ChEBI" id="CHEBI:30011"/>
        <dbReference type="ChEBI" id="CHEBI:57856"/>
        <dbReference type="ChEBI" id="CHEBI:59789"/>
        <dbReference type="ChEBI" id="CHEBI:61891"/>
        <dbReference type="EC" id="2.1.1.297"/>
    </reaction>
</comment>
<dbReference type="RefSeq" id="WP_125984336.1">
    <property type="nucleotide sequence ID" value="NZ_NGJS01000012.1"/>
</dbReference>
<dbReference type="EC" id="2.1.1.297" evidence="5"/>
<feature type="binding site" evidence="5">
    <location>
        <begin position="186"/>
        <end position="189"/>
    </location>
    <ligand>
        <name>substrate</name>
    </ligand>
</feature>
<name>A0A429ZWN7_9ENTE</name>
<comment type="function">
    <text evidence="5">Methylates the class 1 translation termination release factors RF1/PrfA and RF2/PrfB on the glutamine residue of the universally conserved GGQ motif.</text>
</comment>
<dbReference type="PANTHER" id="PTHR18895:SF74">
    <property type="entry name" value="MTRF1L RELEASE FACTOR GLUTAMINE METHYLTRANSFERASE"/>
    <property type="match status" value="1"/>
</dbReference>
<dbReference type="GO" id="GO:0102559">
    <property type="term" value="F:peptide chain release factor N(5)-glutamine methyltransferase activity"/>
    <property type="evidence" value="ECO:0007669"/>
    <property type="project" value="UniProtKB-EC"/>
</dbReference>
<dbReference type="Gene3D" id="1.10.8.10">
    <property type="entry name" value="DNA helicase RuvA subunit, C-terminal domain"/>
    <property type="match status" value="1"/>
</dbReference>
<accession>A0A429ZWN7</accession>
<sequence>MDSVQTYVEVLKWASSFLKENGKDAFLAEYLLLERLGWNKTQLLVSFKKIMKPVELKQFREDIAQVVSGIPAQYVIGSTEFYGNRFKVTTDTLIPRPETEELVELCLQENKAPVLNVVDIGTGTGVIGLSLKLNRPDWHVTLIDISKAALSVAADNAKKLALDVDLIESNVLTQYKGSKLDIIISNPPYISYFEEAVMDESVKEYEPNTALFAEDNGLAVYKDIAKEAQYHLKPKGKIYLEIGYLQGNAVKKIFQQAFPEKQVDVIKDLNKHDRLVRVG</sequence>
<dbReference type="CDD" id="cd02440">
    <property type="entry name" value="AdoMet_MTases"/>
    <property type="match status" value="1"/>
</dbReference>
<dbReference type="InterPro" id="IPR004556">
    <property type="entry name" value="HemK-like"/>
</dbReference>
<feature type="binding site" evidence="5">
    <location>
        <position position="186"/>
    </location>
    <ligand>
        <name>S-adenosyl-L-methionine</name>
        <dbReference type="ChEBI" id="CHEBI:59789"/>
    </ligand>
</feature>
<keyword evidence="2 5" id="KW-0808">Transferase</keyword>
<dbReference type="SUPFAM" id="SSF53335">
    <property type="entry name" value="S-adenosyl-L-methionine-dependent methyltransferases"/>
    <property type="match status" value="1"/>
</dbReference>
<dbReference type="GO" id="GO:0003676">
    <property type="term" value="F:nucleic acid binding"/>
    <property type="evidence" value="ECO:0007669"/>
    <property type="project" value="InterPro"/>
</dbReference>
<dbReference type="GO" id="GO:0032259">
    <property type="term" value="P:methylation"/>
    <property type="evidence" value="ECO:0007669"/>
    <property type="project" value="UniProtKB-KW"/>
</dbReference>
<gene>
    <name evidence="5" type="primary">prmC</name>
    <name evidence="8" type="ORF">CBF37_08570</name>
</gene>
<proteinExistence type="inferred from homology"/>
<dbReference type="InterPro" id="IPR002052">
    <property type="entry name" value="DNA_methylase_N6_adenine_CS"/>
</dbReference>
<reference evidence="8 9" key="1">
    <citation type="submission" date="2017-05" db="EMBL/GenBank/DDBJ databases">
        <title>Vagococcus spp. assemblies.</title>
        <authorList>
            <person name="Gulvik C.A."/>
        </authorList>
    </citation>
    <scope>NUCLEOTIDE SEQUENCE [LARGE SCALE GENOMIC DNA]</scope>
    <source>
        <strain evidence="8 9">SS1995</strain>
    </source>
</reference>
<evidence type="ECO:0000256" key="4">
    <source>
        <dbReference type="ARBA" id="ARBA00048391"/>
    </source>
</evidence>
<dbReference type="Pfam" id="PF17827">
    <property type="entry name" value="PrmC_N"/>
    <property type="match status" value="1"/>
</dbReference>
<comment type="caution">
    <text evidence="8">The sequence shown here is derived from an EMBL/GenBank/DDBJ whole genome shotgun (WGS) entry which is preliminary data.</text>
</comment>
<dbReference type="InterPro" id="IPR029063">
    <property type="entry name" value="SAM-dependent_MTases_sf"/>
</dbReference>
<comment type="caution">
    <text evidence="5">Lacks conserved residue(s) required for the propagation of feature annotation.</text>
</comment>
<dbReference type="OrthoDB" id="9800643at2"/>
<dbReference type="NCBIfam" id="TIGR03534">
    <property type="entry name" value="RF_mod_PrmC"/>
    <property type="match status" value="1"/>
</dbReference>
<feature type="binding site" evidence="5">
    <location>
        <position position="144"/>
    </location>
    <ligand>
        <name>S-adenosyl-L-methionine</name>
        <dbReference type="ChEBI" id="CHEBI:59789"/>
    </ligand>
</feature>
<dbReference type="InterPro" id="IPR007848">
    <property type="entry name" value="Small_mtfrase_dom"/>
</dbReference>
<evidence type="ECO:0000313" key="9">
    <source>
        <dbReference type="Proteomes" id="UP000287857"/>
    </source>
</evidence>
<organism evidence="8 9">
    <name type="scientific">Vagococcus vulneris</name>
    <dbReference type="NCBI Taxonomy" id="1977869"/>
    <lineage>
        <taxon>Bacteria</taxon>
        <taxon>Bacillati</taxon>
        <taxon>Bacillota</taxon>
        <taxon>Bacilli</taxon>
        <taxon>Lactobacillales</taxon>
        <taxon>Enterococcaceae</taxon>
        <taxon>Vagococcus</taxon>
    </lineage>
</organism>
<dbReference type="InterPro" id="IPR050320">
    <property type="entry name" value="N5-glutamine_MTase"/>
</dbReference>
<dbReference type="NCBIfam" id="TIGR00536">
    <property type="entry name" value="hemK_fam"/>
    <property type="match status" value="1"/>
</dbReference>
<dbReference type="InterPro" id="IPR019874">
    <property type="entry name" value="RF_methyltr_PrmC"/>
</dbReference>
<keyword evidence="3 5" id="KW-0949">S-adenosyl-L-methionine</keyword>
<keyword evidence="1 5" id="KW-0489">Methyltransferase</keyword>
<dbReference type="Pfam" id="PF05175">
    <property type="entry name" value="MTS"/>
    <property type="match status" value="1"/>
</dbReference>
<evidence type="ECO:0000259" key="6">
    <source>
        <dbReference type="Pfam" id="PF05175"/>
    </source>
</evidence>
<comment type="similarity">
    <text evidence="5">Belongs to the protein N5-glutamine methyltransferase family. PrmC subfamily.</text>
</comment>
<feature type="domain" description="Release factor glutamine methyltransferase N-terminal" evidence="7">
    <location>
        <begin position="9"/>
        <end position="77"/>
    </location>
</feature>
<dbReference type="PANTHER" id="PTHR18895">
    <property type="entry name" value="HEMK METHYLTRANSFERASE"/>
    <property type="match status" value="1"/>
</dbReference>
<dbReference type="Proteomes" id="UP000287857">
    <property type="component" value="Unassembled WGS sequence"/>
</dbReference>
<evidence type="ECO:0000256" key="2">
    <source>
        <dbReference type="ARBA" id="ARBA00022679"/>
    </source>
</evidence>
<feature type="binding site" evidence="5">
    <location>
        <begin position="121"/>
        <end position="125"/>
    </location>
    <ligand>
        <name>S-adenosyl-L-methionine</name>
        <dbReference type="ChEBI" id="CHEBI:59789"/>
    </ligand>
</feature>
<protein>
    <recommendedName>
        <fullName evidence="5">Release factor glutamine methyltransferase</fullName>
        <shortName evidence="5">RF MTase</shortName>
        <ecNumber evidence="5">2.1.1.297</ecNumber>
    </recommendedName>
    <alternativeName>
        <fullName evidence="5">N5-glutamine methyltransferase PrmC</fullName>
    </alternativeName>
    <alternativeName>
        <fullName evidence="5">Protein-(glutamine-N5) MTase PrmC</fullName>
    </alternativeName>
    <alternativeName>
        <fullName evidence="5">Protein-glutamine N-methyltransferase PrmC</fullName>
    </alternativeName>
</protein>
<evidence type="ECO:0000259" key="7">
    <source>
        <dbReference type="Pfam" id="PF17827"/>
    </source>
</evidence>
<evidence type="ECO:0000256" key="5">
    <source>
        <dbReference type="HAMAP-Rule" id="MF_02126"/>
    </source>
</evidence>
<dbReference type="PROSITE" id="PS00092">
    <property type="entry name" value="N6_MTASE"/>
    <property type="match status" value="1"/>
</dbReference>
<dbReference type="Gene3D" id="3.40.50.150">
    <property type="entry name" value="Vaccinia Virus protein VP39"/>
    <property type="match status" value="1"/>
</dbReference>
<evidence type="ECO:0000313" key="8">
    <source>
        <dbReference type="EMBL" id="RST98213.1"/>
    </source>
</evidence>
<feature type="domain" description="Methyltransferase small" evidence="6">
    <location>
        <begin position="113"/>
        <end position="191"/>
    </location>
</feature>